<dbReference type="AlphaFoldDB" id="A0A371R2Z0"/>
<protein>
    <submittedName>
        <fullName evidence="1">Uncharacterized protein</fullName>
    </submittedName>
</protein>
<organism evidence="1 2">
    <name type="scientific">Pyrobaculum aerophilum</name>
    <dbReference type="NCBI Taxonomy" id="13773"/>
    <lineage>
        <taxon>Archaea</taxon>
        <taxon>Thermoproteota</taxon>
        <taxon>Thermoprotei</taxon>
        <taxon>Thermoproteales</taxon>
        <taxon>Thermoproteaceae</taxon>
        <taxon>Pyrobaculum</taxon>
    </lineage>
</organism>
<comment type="caution">
    <text evidence="1">The sequence shown here is derived from an EMBL/GenBank/DDBJ whole genome shotgun (WGS) entry which is preliminary data.</text>
</comment>
<dbReference type="EMBL" id="NMUF01000020">
    <property type="protein sequence ID" value="RFA98172.1"/>
    <property type="molecule type" value="Genomic_DNA"/>
</dbReference>
<proteinExistence type="predicted"/>
<accession>A0A371R2Z0</accession>
<sequence>MLLKIGVLFDVDVWYKLRYLWASLTYREKPVVRRVRYTEDVVEEVVRHCPRPYRMMCFAAVRELNLSLSAIADAGRDVPTAVALALEDVTSGSPDMSRFWKYIKTGDPGPEAAALLQKWRRAFRPR</sequence>
<dbReference type="Proteomes" id="UP000256877">
    <property type="component" value="Unassembled WGS sequence"/>
</dbReference>
<gene>
    <name evidence="1" type="ORF">CGL52_07915</name>
</gene>
<evidence type="ECO:0000313" key="2">
    <source>
        <dbReference type="Proteomes" id="UP000256877"/>
    </source>
</evidence>
<name>A0A371R2Z0_9CREN</name>
<evidence type="ECO:0000313" key="1">
    <source>
        <dbReference type="EMBL" id="RFA98172.1"/>
    </source>
</evidence>
<reference evidence="1 2" key="1">
    <citation type="submission" date="2017-07" db="EMBL/GenBank/DDBJ databases">
        <title>Draft genome sequence of aerobic hyperthermophilic archaea, Pyrobaculum aerophilum YKB31 and YKB32.</title>
        <authorList>
            <person name="Mochizuki T."/>
            <person name="Berliner A.J."/>
            <person name="Yoshida-Takashima Y."/>
            <person name="Takaki Y."/>
            <person name="Nunoura T."/>
            <person name="Takai K."/>
        </authorList>
    </citation>
    <scope>NUCLEOTIDE SEQUENCE [LARGE SCALE GENOMIC DNA]</scope>
    <source>
        <strain evidence="1 2">YKB32</strain>
    </source>
</reference>
<dbReference type="OrthoDB" id="27150at2157"/>